<evidence type="ECO:0000313" key="2">
    <source>
        <dbReference type="EMBL" id="PIM97654.1"/>
    </source>
</evidence>
<accession>A0A2G9FXN2</accession>
<dbReference type="PANTHER" id="PTHR34950:SF15">
    <property type="entry name" value="REMORIN C-TERMINAL DOMAIN-CONTAINING PROTEIN"/>
    <property type="match status" value="1"/>
</dbReference>
<keyword evidence="3" id="KW-1185">Reference proteome</keyword>
<protein>
    <submittedName>
        <fullName evidence="2">Uncharacterized protein</fullName>
    </submittedName>
</protein>
<dbReference type="OrthoDB" id="1600153at2759"/>
<feature type="compositionally biased region" description="Basic and acidic residues" evidence="1">
    <location>
        <begin position="37"/>
        <end position="51"/>
    </location>
</feature>
<dbReference type="AlphaFoldDB" id="A0A2G9FXN2"/>
<evidence type="ECO:0000256" key="1">
    <source>
        <dbReference type="SAM" id="MobiDB-lite"/>
    </source>
</evidence>
<dbReference type="PANTHER" id="PTHR34950">
    <property type="entry name" value="OS04G0457400 PROTEIN"/>
    <property type="match status" value="1"/>
</dbReference>
<organism evidence="2 3">
    <name type="scientific">Handroanthus impetiginosus</name>
    <dbReference type="NCBI Taxonomy" id="429701"/>
    <lineage>
        <taxon>Eukaryota</taxon>
        <taxon>Viridiplantae</taxon>
        <taxon>Streptophyta</taxon>
        <taxon>Embryophyta</taxon>
        <taxon>Tracheophyta</taxon>
        <taxon>Spermatophyta</taxon>
        <taxon>Magnoliopsida</taxon>
        <taxon>eudicotyledons</taxon>
        <taxon>Gunneridae</taxon>
        <taxon>Pentapetalae</taxon>
        <taxon>asterids</taxon>
        <taxon>lamiids</taxon>
        <taxon>Lamiales</taxon>
        <taxon>Bignoniaceae</taxon>
        <taxon>Crescentiina</taxon>
        <taxon>Tabebuia alliance</taxon>
        <taxon>Handroanthus</taxon>
    </lineage>
</organism>
<dbReference type="EMBL" id="NKXS01009319">
    <property type="protein sequence ID" value="PIM97654.1"/>
    <property type="molecule type" value="Genomic_DNA"/>
</dbReference>
<proteinExistence type="predicted"/>
<comment type="caution">
    <text evidence="2">The sequence shown here is derived from an EMBL/GenBank/DDBJ whole genome shotgun (WGS) entry which is preliminary data.</text>
</comment>
<reference evidence="3" key="1">
    <citation type="journal article" date="2018" name="Gigascience">
        <title>Genome assembly of the Pink Ipe (Handroanthus impetiginosus, Bignoniaceae), a highly valued, ecologically keystone Neotropical timber forest tree.</title>
        <authorList>
            <person name="Silva-Junior O.B."/>
            <person name="Grattapaglia D."/>
            <person name="Novaes E."/>
            <person name="Collevatti R.G."/>
        </authorList>
    </citation>
    <scope>NUCLEOTIDE SEQUENCE [LARGE SCALE GENOMIC DNA]</scope>
    <source>
        <strain evidence="3">cv. UFG-1</strain>
    </source>
</reference>
<gene>
    <name evidence="2" type="ORF">CDL12_29874</name>
</gene>
<sequence>MSTAATAGLAEAYVMRKLHKEKMKKMDSNGNKLKISSSEEKAADSYNHEGKNSSSGTGCFSLLTFKKVHPNAMVLSDS</sequence>
<evidence type="ECO:0000313" key="3">
    <source>
        <dbReference type="Proteomes" id="UP000231279"/>
    </source>
</evidence>
<name>A0A2G9FXN2_9LAMI</name>
<dbReference type="Proteomes" id="UP000231279">
    <property type="component" value="Unassembled WGS sequence"/>
</dbReference>
<feature type="region of interest" description="Disordered" evidence="1">
    <location>
        <begin position="23"/>
        <end position="57"/>
    </location>
</feature>